<dbReference type="AlphaFoldDB" id="A0A368VVJ8"/>
<dbReference type="Proteomes" id="UP000253495">
    <property type="component" value="Unassembled WGS sequence"/>
</dbReference>
<dbReference type="PROSITE" id="PS51387">
    <property type="entry name" value="FAD_PCMH"/>
    <property type="match status" value="1"/>
</dbReference>
<evidence type="ECO:0000256" key="1">
    <source>
        <dbReference type="ARBA" id="ARBA00022630"/>
    </source>
</evidence>
<dbReference type="Pfam" id="PF03450">
    <property type="entry name" value="CO_deh_flav_C"/>
    <property type="match status" value="1"/>
</dbReference>
<dbReference type="RefSeq" id="WP_114451735.1">
    <property type="nucleotide sequence ID" value="NZ_QPJC01000002.1"/>
</dbReference>
<dbReference type="GO" id="GO:0071949">
    <property type="term" value="F:FAD binding"/>
    <property type="evidence" value="ECO:0007669"/>
    <property type="project" value="InterPro"/>
</dbReference>
<evidence type="ECO:0000256" key="2">
    <source>
        <dbReference type="ARBA" id="ARBA00022827"/>
    </source>
</evidence>
<reference evidence="5 6" key="1">
    <citation type="submission" date="2018-07" db="EMBL/GenBank/DDBJ databases">
        <title>Genomic Encyclopedia of Type Strains, Phase III (KMG-III): the genomes of soil and plant-associated and newly described type strains.</title>
        <authorList>
            <person name="Whitman W."/>
        </authorList>
    </citation>
    <scope>NUCLEOTIDE SEQUENCE [LARGE SCALE GENOMIC DNA]</scope>
    <source>
        <strain evidence="5 6">CECT 8575</strain>
    </source>
</reference>
<dbReference type="PANTHER" id="PTHR42659">
    <property type="entry name" value="XANTHINE DEHYDROGENASE SUBUNIT C-RELATED"/>
    <property type="match status" value="1"/>
</dbReference>
<gene>
    <name evidence="5" type="ORF">DFQ14_102174</name>
</gene>
<dbReference type="InterPro" id="IPR016166">
    <property type="entry name" value="FAD-bd_PCMH"/>
</dbReference>
<evidence type="ECO:0000259" key="4">
    <source>
        <dbReference type="PROSITE" id="PS51387"/>
    </source>
</evidence>
<evidence type="ECO:0000313" key="5">
    <source>
        <dbReference type="EMBL" id="RCW45873.1"/>
    </source>
</evidence>
<evidence type="ECO:0000256" key="3">
    <source>
        <dbReference type="ARBA" id="ARBA00023002"/>
    </source>
</evidence>
<keyword evidence="2" id="KW-0274">FAD</keyword>
<dbReference type="InterPro" id="IPR036683">
    <property type="entry name" value="CO_DH_flav_C_dom_sf"/>
</dbReference>
<dbReference type="InterPro" id="IPR051312">
    <property type="entry name" value="Diverse_Substr_Oxidored"/>
</dbReference>
<evidence type="ECO:0000313" key="6">
    <source>
        <dbReference type="Proteomes" id="UP000253495"/>
    </source>
</evidence>
<dbReference type="InterPro" id="IPR016169">
    <property type="entry name" value="FAD-bd_PCMH_sub2"/>
</dbReference>
<dbReference type="Gene3D" id="3.30.43.10">
    <property type="entry name" value="Uridine Diphospho-n-acetylenolpyruvylglucosamine Reductase, domain 2"/>
    <property type="match status" value="1"/>
</dbReference>
<dbReference type="InterPro" id="IPR002346">
    <property type="entry name" value="Mopterin_DH_FAD-bd"/>
</dbReference>
<dbReference type="InterPro" id="IPR036318">
    <property type="entry name" value="FAD-bd_PCMH-like_sf"/>
</dbReference>
<comment type="caution">
    <text evidence="5">The sequence shown here is derived from an EMBL/GenBank/DDBJ whole genome shotgun (WGS) entry which is preliminary data.</text>
</comment>
<feature type="domain" description="FAD-binding PCMH-type" evidence="4">
    <location>
        <begin position="1"/>
        <end position="176"/>
    </location>
</feature>
<keyword evidence="1" id="KW-0285">Flavoprotein</keyword>
<dbReference type="EMBL" id="QPJC01000002">
    <property type="protein sequence ID" value="RCW45873.1"/>
    <property type="molecule type" value="Genomic_DNA"/>
</dbReference>
<dbReference type="GO" id="GO:0016491">
    <property type="term" value="F:oxidoreductase activity"/>
    <property type="evidence" value="ECO:0007669"/>
    <property type="project" value="UniProtKB-KW"/>
</dbReference>
<dbReference type="PANTHER" id="PTHR42659:SF2">
    <property type="entry name" value="XANTHINE DEHYDROGENASE SUBUNIT C-RELATED"/>
    <property type="match status" value="1"/>
</dbReference>
<dbReference type="Gene3D" id="3.30.390.50">
    <property type="entry name" value="CO dehydrogenase flavoprotein, C-terminal domain"/>
    <property type="match status" value="1"/>
</dbReference>
<keyword evidence="3" id="KW-0560">Oxidoreductase</keyword>
<proteinExistence type="predicted"/>
<accession>A0A368VVJ8</accession>
<keyword evidence="6" id="KW-1185">Reference proteome</keyword>
<dbReference type="InterPro" id="IPR005107">
    <property type="entry name" value="CO_DH_flav_C"/>
</dbReference>
<dbReference type="Pfam" id="PF00941">
    <property type="entry name" value="FAD_binding_5"/>
    <property type="match status" value="1"/>
</dbReference>
<protein>
    <submittedName>
        <fullName evidence="5">Carbon-monoxide dehydrogenase medium subunit</fullName>
    </submittedName>
</protein>
<sequence>MKPAPFNYVRADSIEQAVEALAGSSDGKVLAGGQSLIPLLSMRLAGPSLLVDINGIAGLDEVRADSDGVHLGALARHADVLANTAAREVQPLVAAALSHVGHATIRNRGTTVGSLVHADASAEMPLILLLLAGSLDVVGPRGRRTIPAESLYIGPLESSLEHDEVAVEAFFPALPPMTGIAFEEVARRQGDYALCGVGAVVEVDGGHVRSARAGFMSVHDVPVVAELTEHLAGMSLSTQEGRVVLEAAVEHAMGALDPAADVHASEAYRAHLARVLAKRVVAAAFSDATHRAATRPAVGSEA</sequence>
<dbReference type="SMART" id="SM01092">
    <property type="entry name" value="CO_deh_flav_C"/>
    <property type="match status" value="1"/>
</dbReference>
<dbReference type="SUPFAM" id="SSF56176">
    <property type="entry name" value="FAD-binding/transporter-associated domain-like"/>
    <property type="match status" value="1"/>
</dbReference>
<organism evidence="5 6">
    <name type="scientific">Halopolyspora algeriensis</name>
    <dbReference type="NCBI Taxonomy" id="1500506"/>
    <lineage>
        <taxon>Bacteria</taxon>
        <taxon>Bacillati</taxon>
        <taxon>Actinomycetota</taxon>
        <taxon>Actinomycetes</taxon>
        <taxon>Actinomycetes incertae sedis</taxon>
        <taxon>Halopolyspora</taxon>
    </lineage>
</organism>
<dbReference type="OrthoDB" id="9793944at2"/>
<dbReference type="InterPro" id="IPR016167">
    <property type="entry name" value="FAD-bd_PCMH_sub1"/>
</dbReference>
<dbReference type="SUPFAM" id="SSF55447">
    <property type="entry name" value="CO dehydrogenase flavoprotein C-terminal domain-like"/>
    <property type="match status" value="1"/>
</dbReference>
<name>A0A368VVJ8_9ACTN</name>
<dbReference type="Gene3D" id="3.30.465.10">
    <property type="match status" value="1"/>
</dbReference>